<reference evidence="5" key="2">
    <citation type="submission" date="2017-04" db="EMBL/GenBank/DDBJ databases">
        <title>Complete Genome Sequences of Twelve Strains of a Stable Defined Moderately Diverse Mouse Microbiota 2 (sDMDMm2).</title>
        <authorList>
            <person name="Uchimura Y."/>
            <person name="Wyss M."/>
            <person name="Brugiroux S."/>
            <person name="Limenitakis J.P."/>
            <person name="Stecher B."/>
            <person name="McCoy K.D."/>
            <person name="Macpherson A.J."/>
        </authorList>
    </citation>
    <scope>NUCLEOTIDE SEQUENCE</scope>
    <source>
        <strain evidence="5">I48</strain>
    </source>
</reference>
<dbReference type="Gene3D" id="1.10.10.10">
    <property type="entry name" value="Winged helix-like DNA-binding domain superfamily/Winged helix DNA-binding domain"/>
    <property type="match status" value="1"/>
</dbReference>
<accession>A0A4S2CUZ7</accession>
<reference evidence="6 8" key="3">
    <citation type="submission" date="2019-04" db="EMBL/GenBank/DDBJ databases">
        <title>Microbes associate with the intestines of laboratory mice.</title>
        <authorList>
            <person name="Navarre W."/>
            <person name="Wong E."/>
            <person name="Huang K."/>
            <person name="Tropini C."/>
            <person name="Ng K."/>
            <person name="Yu B."/>
        </authorList>
    </citation>
    <scope>NUCLEOTIDE SEQUENCE [LARGE SCALE GENOMIC DNA]</scope>
    <source>
        <strain evidence="6 8">NM63_1-25</strain>
    </source>
</reference>
<dbReference type="GO" id="GO:0003677">
    <property type="term" value="F:DNA binding"/>
    <property type="evidence" value="ECO:0007669"/>
    <property type="project" value="UniProtKB-KW"/>
</dbReference>
<dbReference type="PANTHER" id="PTHR33204:SF39">
    <property type="entry name" value="TRANSCRIPTIONAL REGULATORY PROTEIN"/>
    <property type="match status" value="1"/>
</dbReference>
<evidence type="ECO:0000259" key="4">
    <source>
        <dbReference type="PROSITE" id="PS51118"/>
    </source>
</evidence>
<evidence type="ECO:0000313" key="5">
    <source>
        <dbReference type="EMBL" id="ANU58632.1"/>
    </source>
</evidence>
<keyword evidence="1" id="KW-0805">Transcription regulation</keyword>
<evidence type="ECO:0000313" key="6">
    <source>
        <dbReference type="EMBL" id="TGY32386.1"/>
    </source>
</evidence>
<evidence type="ECO:0000256" key="2">
    <source>
        <dbReference type="ARBA" id="ARBA00023125"/>
    </source>
</evidence>
<evidence type="ECO:0000256" key="3">
    <source>
        <dbReference type="ARBA" id="ARBA00023163"/>
    </source>
</evidence>
<dbReference type="OrthoDB" id="8231503at2"/>
<dbReference type="EMBL" id="CP015401">
    <property type="protein sequence ID" value="ANU58632.1"/>
    <property type="molecule type" value="Genomic_DNA"/>
</dbReference>
<keyword evidence="3" id="KW-0804">Transcription</keyword>
<evidence type="ECO:0000313" key="7">
    <source>
        <dbReference type="Proteomes" id="UP000092631"/>
    </source>
</evidence>
<dbReference type="Proteomes" id="UP000309566">
    <property type="component" value="Unassembled WGS sequence"/>
</dbReference>
<dbReference type="PANTHER" id="PTHR33204">
    <property type="entry name" value="TRANSCRIPTIONAL REGULATOR, MARR FAMILY"/>
    <property type="match status" value="1"/>
</dbReference>
<dbReference type="GeneID" id="82188354"/>
<reference evidence="7" key="1">
    <citation type="submission" date="2016-04" db="EMBL/GenBank/DDBJ databases">
        <title>Complete Genome Sequences of Twelve Strains of a Stable Defined Moderately Diverse Mouse Microbiota 2 (sDMDMm2).</title>
        <authorList>
            <person name="Uchimura Y."/>
            <person name="Wyss M."/>
            <person name="Brugiroux S."/>
            <person name="Limenitakis J.P."/>
            <person name="Stecher B."/>
            <person name="McCoy K.D."/>
            <person name="Macpherson A.J."/>
        </authorList>
    </citation>
    <scope>NUCLEOTIDE SEQUENCE [LARGE SCALE GENOMIC DNA]</scope>
    <source>
        <strain evidence="7">I48</strain>
    </source>
</reference>
<dbReference type="InterPro" id="IPR002577">
    <property type="entry name" value="HTH_HxlR"/>
</dbReference>
<dbReference type="Pfam" id="PF01638">
    <property type="entry name" value="HxlR"/>
    <property type="match status" value="1"/>
</dbReference>
<keyword evidence="2" id="KW-0238">DNA-binding</keyword>
<sequence>MTKKEEKKSIIEICPIRNVIARFGNKWALLVIYILNENGSIRFNQLARQIPDISTKVLSNTLHILEADGLVKRTVFPEVPIRVEYELTETGRSLVPIIISLTEWAQNNMKSIMAHRKKLENSANKSN</sequence>
<keyword evidence="7" id="KW-1185">Reference proteome</keyword>
<dbReference type="PROSITE" id="PS51118">
    <property type="entry name" value="HTH_HXLR"/>
    <property type="match status" value="1"/>
</dbReference>
<dbReference type="AlphaFoldDB" id="A0A1C7H495"/>
<dbReference type="RefSeq" id="WP_065539469.1">
    <property type="nucleotide sequence ID" value="NZ_CAPDLJ010000027.1"/>
</dbReference>
<evidence type="ECO:0000313" key="8">
    <source>
        <dbReference type="Proteomes" id="UP000309566"/>
    </source>
</evidence>
<dbReference type="InterPro" id="IPR036388">
    <property type="entry name" value="WH-like_DNA-bd_sf"/>
</dbReference>
<gene>
    <name evidence="5" type="ORF">A4V03_14500</name>
    <name evidence="6" type="ORF">E5353_11775</name>
</gene>
<evidence type="ECO:0000256" key="1">
    <source>
        <dbReference type="ARBA" id="ARBA00023015"/>
    </source>
</evidence>
<dbReference type="EMBL" id="SRYX01000044">
    <property type="protein sequence ID" value="TGY32386.1"/>
    <property type="molecule type" value="Genomic_DNA"/>
</dbReference>
<dbReference type="KEGG" id="bcae:A4V03_14500"/>
<accession>A0A1C7H495</accession>
<proteinExistence type="predicted"/>
<name>A0A1C7H495_9BACE</name>
<protein>
    <submittedName>
        <fullName evidence="5">Transcriptional regulator</fullName>
    </submittedName>
</protein>
<dbReference type="SUPFAM" id="SSF46785">
    <property type="entry name" value="Winged helix' DNA-binding domain"/>
    <property type="match status" value="1"/>
</dbReference>
<dbReference type="InterPro" id="IPR036390">
    <property type="entry name" value="WH_DNA-bd_sf"/>
</dbReference>
<organism evidence="5 7">
    <name type="scientific">Bacteroides caecimuris</name>
    <dbReference type="NCBI Taxonomy" id="1796613"/>
    <lineage>
        <taxon>Bacteria</taxon>
        <taxon>Pseudomonadati</taxon>
        <taxon>Bacteroidota</taxon>
        <taxon>Bacteroidia</taxon>
        <taxon>Bacteroidales</taxon>
        <taxon>Bacteroidaceae</taxon>
        <taxon>Bacteroides</taxon>
    </lineage>
</organism>
<dbReference type="Proteomes" id="UP000092631">
    <property type="component" value="Chromosome"/>
</dbReference>
<feature type="domain" description="HTH hxlR-type" evidence="4">
    <location>
        <begin position="14"/>
        <end position="113"/>
    </location>
</feature>